<feature type="region of interest" description="Disordered" evidence="3">
    <location>
        <begin position="1"/>
        <end position="24"/>
    </location>
</feature>
<dbReference type="Gene3D" id="3.10.10.10">
    <property type="entry name" value="HIV Type 1 Reverse Transcriptase, subunit A, domain 1"/>
    <property type="match status" value="1"/>
</dbReference>
<accession>A0AAN6NGP8</accession>
<evidence type="ECO:0000256" key="1">
    <source>
        <dbReference type="ARBA" id="ARBA00004173"/>
    </source>
</evidence>
<dbReference type="InterPro" id="IPR043502">
    <property type="entry name" value="DNA/RNA_pol_sf"/>
</dbReference>
<sequence>MGNRNAKGDPFEVGRRPQKRKLSAAPNHQIDTWWEKSHIKVGALCDDRDKLQLVKRLCYTYRDIFALSLEDLPPTDLVEHNINLQASAQPVAVPPRRYSQRHIRHAAKIFPTMQMAGIIYAVSTTWGSRPNAQAALSTMKDGAGGSGTTTEDMNLNTDYKSSCARLEQRIAEDDKHQACWACRTSSPYTPECSMVTAPALPSAWIRPTSALSSSKPPQHLCNMLQAWANRRGERLGGGGRRRSSRRTNLRSGSWCRCSRCR</sequence>
<dbReference type="AlphaFoldDB" id="A0AAN6NGP8"/>
<dbReference type="Proteomes" id="UP001303473">
    <property type="component" value="Unassembled WGS sequence"/>
</dbReference>
<feature type="compositionally biased region" description="Basic and acidic residues" evidence="3">
    <location>
        <begin position="1"/>
        <end position="15"/>
    </location>
</feature>
<organism evidence="4 5">
    <name type="scientific">Diplogelasinospora grovesii</name>
    <dbReference type="NCBI Taxonomy" id="303347"/>
    <lineage>
        <taxon>Eukaryota</taxon>
        <taxon>Fungi</taxon>
        <taxon>Dikarya</taxon>
        <taxon>Ascomycota</taxon>
        <taxon>Pezizomycotina</taxon>
        <taxon>Sordariomycetes</taxon>
        <taxon>Sordariomycetidae</taxon>
        <taxon>Sordariales</taxon>
        <taxon>Diplogelasinosporaceae</taxon>
        <taxon>Diplogelasinospora</taxon>
    </lineage>
</organism>
<evidence type="ECO:0000313" key="4">
    <source>
        <dbReference type="EMBL" id="KAK3945502.1"/>
    </source>
</evidence>
<dbReference type="SUPFAM" id="SSF56672">
    <property type="entry name" value="DNA/RNA polymerases"/>
    <property type="match status" value="1"/>
</dbReference>
<keyword evidence="5" id="KW-1185">Reference proteome</keyword>
<evidence type="ECO:0000256" key="3">
    <source>
        <dbReference type="SAM" id="MobiDB-lite"/>
    </source>
</evidence>
<dbReference type="EMBL" id="MU853754">
    <property type="protein sequence ID" value="KAK3945502.1"/>
    <property type="molecule type" value="Genomic_DNA"/>
</dbReference>
<protein>
    <submittedName>
        <fullName evidence="4">Uncharacterized protein</fullName>
    </submittedName>
</protein>
<gene>
    <name evidence="4" type="ORF">QBC46DRAFT_93386</name>
</gene>
<keyword evidence="2" id="KW-0496">Mitochondrion</keyword>
<proteinExistence type="predicted"/>
<name>A0AAN6NGP8_9PEZI</name>
<dbReference type="GO" id="GO:0005739">
    <property type="term" value="C:mitochondrion"/>
    <property type="evidence" value="ECO:0007669"/>
    <property type="project" value="UniProtKB-SubCell"/>
</dbReference>
<reference evidence="5" key="1">
    <citation type="journal article" date="2023" name="Mol. Phylogenet. Evol.">
        <title>Genome-scale phylogeny and comparative genomics of the fungal order Sordariales.</title>
        <authorList>
            <person name="Hensen N."/>
            <person name="Bonometti L."/>
            <person name="Westerberg I."/>
            <person name="Brannstrom I.O."/>
            <person name="Guillou S."/>
            <person name="Cros-Aarteil S."/>
            <person name="Calhoun S."/>
            <person name="Haridas S."/>
            <person name="Kuo A."/>
            <person name="Mondo S."/>
            <person name="Pangilinan J."/>
            <person name="Riley R."/>
            <person name="LaButti K."/>
            <person name="Andreopoulos B."/>
            <person name="Lipzen A."/>
            <person name="Chen C."/>
            <person name="Yan M."/>
            <person name="Daum C."/>
            <person name="Ng V."/>
            <person name="Clum A."/>
            <person name="Steindorff A."/>
            <person name="Ohm R.A."/>
            <person name="Martin F."/>
            <person name="Silar P."/>
            <person name="Natvig D.O."/>
            <person name="Lalanne C."/>
            <person name="Gautier V."/>
            <person name="Ament-Velasquez S.L."/>
            <person name="Kruys A."/>
            <person name="Hutchinson M.I."/>
            <person name="Powell A.J."/>
            <person name="Barry K."/>
            <person name="Miller A.N."/>
            <person name="Grigoriev I.V."/>
            <person name="Debuchy R."/>
            <person name="Gladieux P."/>
            <person name="Hiltunen Thoren M."/>
            <person name="Johannesson H."/>
        </authorList>
    </citation>
    <scope>NUCLEOTIDE SEQUENCE [LARGE SCALE GENOMIC DNA]</scope>
    <source>
        <strain evidence="5">CBS 340.73</strain>
    </source>
</reference>
<comment type="caution">
    <text evidence="4">The sequence shown here is derived from an EMBL/GenBank/DDBJ whole genome shotgun (WGS) entry which is preliminary data.</text>
</comment>
<evidence type="ECO:0000256" key="2">
    <source>
        <dbReference type="ARBA" id="ARBA00023128"/>
    </source>
</evidence>
<comment type="subcellular location">
    <subcellularLocation>
        <location evidence="1">Mitochondrion</location>
    </subcellularLocation>
</comment>
<evidence type="ECO:0000313" key="5">
    <source>
        <dbReference type="Proteomes" id="UP001303473"/>
    </source>
</evidence>